<dbReference type="EMBL" id="FUKJ01000162">
    <property type="protein sequence ID" value="SJM91948.1"/>
    <property type="molecule type" value="Genomic_DNA"/>
</dbReference>
<gene>
    <name evidence="2" type="ORF">CRENPOLYSF2_2440013</name>
</gene>
<proteinExistence type="predicted"/>
<dbReference type="AlphaFoldDB" id="A0A1R4H6N8"/>
<dbReference type="OrthoDB" id="9810187at2"/>
<sequence>MTQTIKIMISSTRQDLDEYRKVASEVIKQLASEKKERVQLIEVSMEEKSQSGERETALAVSKGWVNESNWVVLVVGWWYGTISTEAEAEGQAITEFEYRYAMKLKESDPDRKIFVFVTGNEGSPEEYAKSTEEKNLLFWIGKGTVENREKLNKFRSFVTGPHTTFFNDIHVFREKLRLTLQEAIDTLPNPIPSEFFLKLILDLQVPINKCILRVNRLETYKQIHDQLHKMRQFVIRPLREGILSQWEEQGLLSRELERRLNGRLVKASELQGQIKVIMKGLGTKSPSLTEQLKVIVDTKLLDEEDAEPKLEDFSHKLEDFSGLIQAAFTEANDLMDRMADLLDKFHGELLKDINERKNSQLLTDEQIKQLDPELNRIETERKQFIETLTIHDNWQKIHNGFELVDAFKETKYFDMRLRQFCLIQKVTVSNEINAESQRLTNENPDHSDLNVIEQLKVYWNKLGLSISIEDYEAVREDYETMRKEFDDYFYKVDERTLKEVEKAGESAEKFKQLLEALRAKEYGMQPSSKVGFV</sequence>
<evidence type="ECO:0000313" key="2">
    <source>
        <dbReference type="EMBL" id="SJM91948.1"/>
    </source>
</evidence>
<dbReference type="RefSeq" id="WP_087146760.1">
    <property type="nucleotide sequence ID" value="NZ_FUKJ01000162.1"/>
</dbReference>
<dbReference type="Proteomes" id="UP000195442">
    <property type="component" value="Unassembled WGS sequence"/>
</dbReference>
<feature type="domain" description="DUF4062" evidence="1">
    <location>
        <begin position="6"/>
        <end position="101"/>
    </location>
</feature>
<name>A0A1R4H6N8_9GAMM</name>
<protein>
    <recommendedName>
        <fullName evidence="1">DUF4062 domain-containing protein</fullName>
    </recommendedName>
</protein>
<evidence type="ECO:0000313" key="3">
    <source>
        <dbReference type="Proteomes" id="UP000195442"/>
    </source>
</evidence>
<dbReference type="InterPro" id="IPR025139">
    <property type="entry name" value="DUF4062"/>
</dbReference>
<keyword evidence="3" id="KW-1185">Reference proteome</keyword>
<organism evidence="2 3">
    <name type="scientific">Crenothrix polyspora</name>
    <dbReference type="NCBI Taxonomy" id="360316"/>
    <lineage>
        <taxon>Bacteria</taxon>
        <taxon>Pseudomonadati</taxon>
        <taxon>Pseudomonadota</taxon>
        <taxon>Gammaproteobacteria</taxon>
        <taxon>Methylococcales</taxon>
        <taxon>Crenotrichaceae</taxon>
        <taxon>Crenothrix</taxon>
    </lineage>
</organism>
<accession>A0A1R4H6N8</accession>
<evidence type="ECO:0000259" key="1">
    <source>
        <dbReference type="Pfam" id="PF13271"/>
    </source>
</evidence>
<reference evidence="3" key="1">
    <citation type="submission" date="2017-02" db="EMBL/GenBank/DDBJ databases">
        <authorList>
            <person name="Daims H."/>
        </authorList>
    </citation>
    <scope>NUCLEOTIDE SEQUENCE [LARGE SCALE GENOMIC DNA]</scope>
</reference>
<dbReference type="Pfam" id="PF13271">
    <property type="entry name" value="DUF4062"/>
    <property type="match status" value="1"/>
</dbReference>